<dbReference type="AlphaFoldDB" id="A6ISD9"/>
<sequence length="41" mass="4824">MAPPWLHVPLAASQKSTTHLFPKHPFIRQFPEKHHVTQLRL</sequence>
<dbReference type="Proteomes" id="UP000234681">
    <property type="component" value="Chromosome 5"/>
</dbReference>
<accession>A6ISD9</accession>
<feature type="non-terminal residue" evidence="1">
    <location>
        <position position="41"/>
    </location>
</feature>
<name>A6ISD9_RAT</name>
<protein>
    <submittedName>
        <fullName evidence="1">RCG31184</fullName>
    </submittedName>
</protein>
<evidence type="ECO:0000313" key="2">
    <source>
        <dbReference type="Proteomes" id="UP000234681"/>
    </source>
</evidence>
<organism evidence="1 2">
    <name type="scientific">Rattus norvegicus</name>
    <name type="common">Rat</name>
    <dbReference type="NCBI Taxonomy" id="10116"/>
    <lineage>
        <taxon>Eukaryota</taxon>
        <taxon>Metazoa</taxon>
        <taxon>Chordata</taxon>
        <taxon>Craniata</taxon>
        <taxon>Vertebrata</taxon>
        <taxon>Euteleostomi</taxon>
        <taxon>Mammalia</taxon>
        <taxon>Eutheria</taxon>
        <taxon>Euarchontoglires</taxon>
        <taxon>Glires</taxon>
        <taxon>Rodentia</taxon>
        <taxon>Myomorpha</taxon>
        <taxon>Muroidea</taxon>
        <taxon>Muridae</taxon>
        <taxon>Murinae</taxon>
        <taxon>Rattus</taxon>
    </lineage>
</organism>
<evidence type="ECO:0000313" key="1">
    <source>
        <dbReference type="EMBL" id="EDL80490.1"/>
    </source>
</evidence>
<dbReference type="EMBL" id="CH473968">
    <property type="protein sequence ID" value="EDL80490.1"/>
    <property type="molecule type" value="Genomic_DNA"/>
</dbReference>
<reference evidence="2" key="1">
    <citation type="submission" date="2005-09" db="EMBL/GenBank/DDBJ databases">
        <authorList>
            <person name="Mural R.J."/>
            <person name="Li P.W."/>
            <person name="Adams M.D."/>
            <person name="Amanatides P.G."/>
            <person name="Baden-Tillson H."/>
            <person name="Barnstead M."/>
            <person name="Chin S.H."/>
            <person name="Dew I."/>
            <person name="Evans C.A."/>
            <person name="Ferriera S."/>
            <person name="Flanigan M."/>
            <person name="Fosler C."/>
            <person name="Glodek A."/>
            <person name="Gu Z."/>
            <person name="Holt R.A."/>
            <person name="Jennings D."/>
            <person name="Kraft C.L."/>
            <person name="Lu F."/>
            <person name="Nguyen T."/>
            <person name="Nusskern D.R."/>
            <person name="Pfannkoch C.M."/>
            <person name="Sitter C."/>
            <person name="Sutton G.G."/>
            <person name="Venter J.C."/>
            <person name="Wang Z."/>
            <person name="Woodage T."/>
            <person name="Zheng X.H."/>
            <person name="Zhong F."/>
        </authorList>
    </citation>
    <scope>NUCLEOTIDE SEQUENCE [LARGE SCALE GENOMIC DNA]</scope>
    <source>
        <strain>BN</strain>
        <strain evidence="2">Sprague-Dawley</strain>
    </source>
</reference>
<gene>
    <name evidence="1" type="ORF">rCG_31184</name>
</gene>
<proteinExistence type="predicted"/>